<reference evidence="1 2" key="1">
    <citation type="submission" date="2018-06" db="EMBL/GenBank/DDBJ databases">
        <title>Genomic Encyclopedia of Type Strains, Phase III (KMG-III): the genomes of soil and plant-associated and newly described type strains.</title>
        <authorList>
            <person name="Whitman W."/>
        </authorList>
    </citation>
    <scope>NUCLEOTIDE SEQUENCE [LARGE SCALE GENOMIC DNA]</scope>
    <source>
        <strain evidence="1 2">CECT 9025</strain>
    </source>
</reference>
<evidence type="ECO:0008006" key="3">
    <source>
        <dbReference type="Google" id="ProtNLM"/>
    </source>
</evidence>
<dbReference type="Gene3D" id="3.40.50.1820">
    <property type="entry name" value="alpha/beta hydrolase"/>
    <property type="match status" value="1"/>
</dbReference>
<evidence type="ECO:0000313" key="1">
    <source>
        <dbReference type="EMBL" id="PYE85493.1"/>
    </source>
</evidence>
<proteinExistence type="predicted"/>
<dbReference type="RefSeq" id="WP_146227391.1">
    <property type="nucleotide sequence ID" value="NZ_QJTE01000001.1"/>
</dbReference>
<dbReference type="Proteomes" id="UP000248311">
    <property type="component" value="Unassembled WGS sequence"/>
</dbReference>
<gene>
    <name evidence="1" type="ORF">DFP88_101160</name>
</gene>
<protein>
    <recommendedName>
        <fullName evidence="3">Lipase (Class 3)</fullName>
    </recommendedName>
</protein>
<dbReference type="AlphaFoldDB" id="A0A318SV57"/>
<name>A0A318SV57_9RHOB</name>
<comment type="caution">
    <text evidence="1">The sequence shown here is derived from an EMBL/GenBank/DDBJ whole genome shotgun (WGS) entry which is preliminary data.</text>
</comment>
<dbReference type="SUPFAM" id="SSF53474">
    <property type="entry name" value="alpha/beta-Hydrolases"/>
    <property type="match status" value="1"/>
</dbReference>
<dbReference type="OrthoDB" id="7857012at2"/>
<sequence length="222" mass="24625">MEIINAANLIKEIYSSRDRIDVHTEIDLSGVQAAYLNDGTLIIPGTNEFSDWYRFNFDVYDLFGGTAEGFDVARGDSGASYHAGFLEHATTVYAFAKPLKPKLIIGHSLGAASAQIVGSSLQIPALCFASPKTLRSSQRIKGEDFVMNICRSDDTVCHVPMGFLGFRHIGKTLWLNPQGSNAGQDHRIDEYLELMEHEVFEDLLPKGWPEELREEVAEALTD</sequence>
<accession>A0A318SV57</accession>
<dbReference type="EMBL" id="QJTE01000001">
    <property type="protein sequence ID" value="PYE85493.1"/>
    <property type="molecule type" value="Genomic_DNA"/>
</dbReference>
<dbReference type="InterPro" id="IPR029058">
    <property type="entry name" value="AB_hydrolase_fold"/>
</dbReference>
<keyword evidence="2" id="KW-1185">Reference proteome</keyword>
<evidence type="ECO:0000313" key="2">
    <source>
        <dbReference type="Proteomes" id="UP000248311"/>
    </source>
</evidence>
<organism evidence="1 2">
    <name type="scientific">Pseudoroseicyclus aestuarii</name>
    <dbReference type="NCBI Taxonomy" id="1795041"/>
    <lineage>
        <taxon>Bacteria</taxon>
        <taxon>Pseudomonadati</taxon>
        <taxon>Pseudomonadota</taxon>
        <taxon>Alphaproteobacteria</taxon>
        <taxon>Rhodobacterales</taxon>
        <taxon>Paracoccaceae</taxon>
        <taxon>Pseudoroseicyclus</taxon>
    </lineage>
</organism>